<proteinExistence type="predicted"/>
<dbReference type="AlphaFoldDB" id="A0A6I6JSE9"/>
<name>A0A6I6JSE9_9BACT</name>
<dbReference type="RefSeq" id="WP_158865985.1">
    <property type="nucleotide sequence ID" value="NZ_CP046401.1"/>
</dbReference>
<accession>A0A6I6JSE9</accession>
<gene>
    <name evidence="1" type="ORF">GM418_10960</name>
</gene>
<dbReference type="EMBL" id="CP046401">
    <property type="protein sequence ID" value="QGY44159.1"/>
    <property type="molecule type" value="Genomic_DNA"/>
</dbReference>
<dbReference type="KEGG" id="mcos:GM418_10960"/>
<organism evidence="1 2">
    <name type="scientific">Maribellus comscasis</name>
    <dbReference type="NCBI Taxonomy" id="2681766"/>
    <lineage>
        <taxon>Bacteria</taxon>
        <taxon>Pseudomonadati</taxon>
        <taxon>Bacteroidota</taxon>
        <taxon>Bacteroidia</taxon>
        <taxon>Marinilabiliales</taxon>
        <taxon>Prolixibacteraceae</taxon>
        <taxon>Maribellus</taxon>
    </lineage>
</organism>
<keyword evidence="2" id="KW-1185">Reference proteome</keyword>
<evidence type="ECO:0000313" key="1">
    <source>
        <dbReference type="EMBL" id="QGY44159.1"/>
    </source>
</evidence>
<protein>
    <submittedName>
        <fullName evidence="1">Uncharacterized protein</fullName>
    </submittedName>
</protein>
<sequence>MTKEETISLYKKQLPLLMRTLDGYFAQRKLIELDLMNADQEDKEQIDNLLDLRKYNERIMAQNSKAYKQRKKFLEENNEKVKF</sequence>
<reference evidence="1" key="1">
    <citation type="submission" date="2019-11" db="EMBL/GenBank/DDBJ databases">
        <authorList>
            <person name="Zheng R.K."/>
            <person name="Sun C.M."/>
        </authorList>
    </citation>
    <scope>NUCLEOTIDE SEQUENCE [LARGE SCALE GENOMIC DNA]</scope>
    <source>
        <strain evidence="1">WC007</strain>
    </source>
</reference>
<evidence type="ECO:0000313" key="2">
    <source>
        <dbReference type="Proteomes" id="UP000428260"/>
    </source>
</evidence>
<dbReference type="Proteomes" id="UP000428260">
    <property type="component" value="Chromosome"/>
</dbReference>